<dbReference type="GO" id="GO:0016874">
    <property type="term" value="F:ligase activity"/>
    <property type="evidence" value="ECO:0007669"/>
    <property type="project" value="UniProtKB-KW"/>
</dbReference>
<sequence length="250" mass="26846">MRPDPPARSLVLVTDYRVPDPARVWPLLQRHRDNLARLGAHHVLVYTSTVDPGRVLAVMAIHAAQPVVDLLRDEAFMAWFDAVGVSDIPAVFAGSLVERIDLADPASLTEPGLTEPPGPFGGSGFTSPPPARGPTPASLTEPPGVVVAAVAEVGDTSALISHVHATEKHFTAAGIRNILIFQAFDNPREIFMLQETDDEFGAGQWINEPEFASEWITRAGVGIYPPVFVGRLAHLMRVGPESETADEPAS</sequence>
<organism evidence="2 3">
    <name type="scientific">Mycolicibacter nonchromogenicus</name>
    <name type="common">Mycobacterium nonchromogenicum</name>
    <dbReference type="NCBI Taxonomy" id="1782"/>
    <lineage>
        <taxon>Bacteria</taxon>
        <taxon>Bacillati</taxon>
        <taxon>Actinomycetota</taxon>
        <taxon>Actinomycetes</taxon>
        <taxon>Mycobacteriales</taxon>
        <taxon>Mycobacteriaceae</taxon>
        <taxon>Mycolicibacter</taxon>
    </lineage>
</organism>
<protein>
    <submittedName>
        <fullName evidence="2">Fatty-acid--CoA ligase</fullName>
    </submittedName>
</protein>
<evidence type="ECO:0000256" key="1">
    <source>
        <dbReference type="SAM" id="MobiDB-lite"/>
    </source>
</evidence>
<accession>A0A1X1ZGI5</accession>
<gene>
    <name evidence="2" type="ORF">AWC18_06860</name>
</gene>
<keyword evidence="2" id="KW-0436">Ligase</keyword>
<dbReference type="Proteomes" id="UP000193108">
    <property type="component" value="Unassembled WGS sequence"/>
</dbReference>
<keyword evidence="3" id="KW-1185">Reference proteome</keyword>
<evidence type="ECO:0000313" key="2">
    <source>
        <dbReference type="EMBL" id="ORW22503.1"/>
    </source>
</evidence>
<comment type="caution">
    <text evidence="2">The sequence shown here is derived from an EMBL/GenBank/DDBJ whole genome shotgun (WGS) entry which is preliminary data.</text>
</comment>
<proteinExistence type="predicted"/>
<dbReference type="RefSeq" id="WP_085138172.1">
    <property type="nucleotide sequence ID" value="NZ_LQPI01000033.1"/>
</dbReference>
<dbReference type="STRING" id="1782.AWC18_06860"/>
<dbReference type="AlphaFoldDB" id="A0A1X1ZGI5"/>
<reference evidence="2 3" key="1">
    <citation type="submission" date="2016-01" db="EMBL/GenBank/DDBJ databases">
        <title>The new phylogeny of the genus Mycobacterium.</title>
        <authorList>
            <person name="Tarcisio F."/>
            <person name="Conor M."/>
            <person name="Antonella G."/>
            <person name="Elisabetta G."/>
            <person name="Giulia F.S."/>
            <person name="Sara T."/>
            <person name="Anna F."/>
            <person name="Clotilde B."/>
            <person name="Roberto B."/>
            <person name="Veronica D.S."/>
            <person name="Fabio R."/>
            <person name="Monica P."/>
            <person name="Olivier J."/>
            <person name="Enrico T."/>
            <person name="Nicola S."/>
        </authorList>
    </citation>
    <scope>NUCLEOTIDE SEQUENCE [LARGE SCALE GENOMIC DNA]</scope>
    <source>
        <strain evidence="2 3">DSM 44164</strain>
    </source>
</reference>
<name>A0A1X1ZGI5_MYCNO</name>
<evidence type="ECO:0000313" key="3">
    <source>
        <dbReference type="Proteomes" id="UP000193108"/>
    </source>
</evidence>
<dbReference type="EMBL" id="LQPI01000033">
    <property type="protein sequence ID" value="ORW22503.1"/>
    <property type="molecule type" value="Genomic_DNA"/>
</dbReference>
<feature type="region of interest" description="Disordered" evidence="1">
    <location>
        <begin position="107"/>
        <end position="139"/>
    </location>
</feature>